<proteinExistence type="predicted"/>
<name>A0AAW2NUF0_9LAMI</name>
<evidence type="ECO:0000256" key="4">
    <source>
        <dbReference type="SAM" id="MobiDB-lite"/>
    </source>
</evidence>
<feature type="domain" description="UBC core" evidence="5">
    <location>
        <begin position="6"/>
        <end position="173"/>
    </location>
</feature>
<dbReference type="EMBL" id="JACGWM010000010">
    <property type="protein sequence ID" value="KAL0346587.1"/>
    <property type="molecule type" value="Genomic_DNA"/>
</dbReference>
<dbReference type="Gene3D" id="3.10.110.10">
    <property type="entry name" value="Ubiquitin Conjugating Enzyme"/>
    <property type="match status" value="1"/>
</dbReference>
<feature type="compositionally biased region" description="Polar residues" evidence="4">
    <location>
        <begin position="379"/>
        <end position="388"/>
    </location>
</feature>
<evidence type="ECO:0000259" key="5">
    <source>
        <dbReference type="PROSITE" id="PS50127"/>
    </source>
</evidence>
<dbReference type="InterPro" id="IPR023313">
    <property type="entry name" value="UBQ-conjugating_AS"/>
</dbReference>
<evidence type="ECO:0000256" key="3">
    <source>
        <dbReference type="PROSITE-ProRule" id="PRU10133"/>
    </source>
</evidence>
<gene>
    <name evidence="6" type="ORF">Scaly_1674700</name>
</gene>
<dbReference type="InterPro" id="IPR016135">
    <property type="entry name" value="UBQ-conjugating_enzyme/RWD"/>
</dbReference>
<dbReference type="AlphaFoldDB" id="A0AAW2NUF0"/>
<keyword evidence="1" id="KW-0808">Transferase</keyword>
<keyword evidence="2" id="KW-0833">Ubl conjugation pathway</keyword>
<organism evidence="6">
    <name type="scientific">Sesamum calycinum</name>
    <dbReference type="NCBI Taxonomy" id="2727403"/>
    <lineage>
        <taxon>Eukaryota</taxon>
        <taxon>Viridiplantae</taxon>
        <taxon>Streptophyta</taxon>
        <taxon>Embryophyta</taxon>
        <taxon>Tracheophyta</taxon>
        <taxon>Spermatophyta</taxon>
        <taxon>Magnoliopsida</taxon>
        <taxon>eudicotyledons</taxon>
        <taxon>Gunneridae</taxon>
        <taxon>Pentapetalae</taxon>
        <taxon>asterids</taxon>
        <taxon>lamiids</taxon>
        <taxon>Lamiales</taxon>
        <taxon>Pedaliaceae</taxon>
        <taxon>Sesamum</taxon>
    </lineage>
</organism>
<feature type="region of interest" description="Disordered" evidence="4">
    <location>
        <begin position="332"/>
        <end position="423"/>
    </location>
</feature>
<sequence length="590" mass="64750">MAHAARLNLRMQKELKLLLTDPPPGASFPSLSDDSSASSLTSIDALFQGPEGTVYEGGVFKIKIQIPERYPFQPPIVTFATPIYHPNIDNGGRICLDILNLPLSEPNPDDGLMHEPSREFKYNRQTFNQTARSMTEKYARAGESEIAQCSHGNQRHSGLSIEQVSLLLVRWWKFVYFIVPINSLPQIELEGLDTSICDTEDFVSHQRFCGSSSKLSLGSLGFSSNWGSSISKAPDHYYSQNDIDVGQTKEANEISAEYNCKSGKPEASRNKLSLKGPVVSHSRNGEGANINLPSQSSILSETRTPCAYSLQLPLAKVGDSHLPEDYIERGRSTNVSLGQQPLPCITTDPSTDSNKKMHGVPKDAASRLDSTRTHEALPWQQSPTSNKKNPPKDAITRKGSGSTSITLKKGGLVGSSPSSGSLGWLQHHLEDEKENKPPVRCFPPQLTGQSAASPMISSYVLEHRNFYDERKGKQAVIGGHKLSATASKLPLEPVDQLLGSDNNPVLHSKNPPVPRSKFLQVRPDEKQQINQVGEGDSDGKFEQLSGSSEIPESVIVLDSEDSEDDNMPVRSKLSLAKRFLSRKRKSVSDR</sequence>
<dbReference type="GO" id="GO:0016740">
    <property type="term" value="F:transferase activity"/>
    <property type="evidence" value="ECO:0007669"/>
    <property type="project" value="UniProtKB-KW"/>
</dbReference>
<feature type="region of interest" description="Disordered" evidence="4">
    <location>
        <begin position="500"/>
        <end position="570"/>
    </location>
</feature>
<dbReference type="PROSITE" id="PS50127">
    <property type="entry name" value="UBC_2"/>
    <property type="match status" value="1"/>
</dbReference>
<reference evidence="6" key="2">
    <citation type="journal article" date="2024" name="Plant">
        <title>Genomic evolution and insights into agronomic trait innovations of Sesamum species.</title>
        <authorList>
            <person name="Miao H."/>
            <person name="Wang L."/>
            <person name="Qu L."/>
            <person name="Liu H."/>
            <person name="Sun Y."/>
            <person name="Le M."/>
            <person name="Wang Q."/>
            <person name="Wei S."/>
            <person name="Zheng Y."/>
            <person name="Lin W."/>
            <person name="Duan Y."/>
            <person name="Cao H."/>
            <person name="Xiong S."/>
            <person name="Wang X."/>
            <person name="Wei L."/>
            <person name="Li C."/>
            <person name="Ma Q."/>
            <person name="Ju M."/>
            <person name="Zhao R."/>
            <person name="Li G."/>
            <person name="Mu C."/>
            <person name="Tian Q."/>
            <person name="Mei H."/>
            <person name="Zhang T."/>
            <person name="Gao T."/>
            <person name="Zhang H."/>
        </authorList>
    </citation>
    <scope>NUCLEOTIDE SEQUENCE</scope>
    <source>
        <strain evidence="6">KEN8</strain>
    </source>
</reference>
<evidence type="ECO:0000256" key="1">
    <source>
        <dbReference type="ARBA" id="ARBA00022679"/>
    </source>
</evidence>
<dbReference type="PROSITE" id="PS00183">
    <property type="entry name" value="UBC_1"/>
    <property type="match status" value="1"/>
</dbReference>
<comment type="caution">
    <text evidence="6">The sequence shown here is derived from an EMBL/GenBank/DDBJ whole genome shotgun (WGS) entry which is preliminary data.</text>
</comment>
<evidence type="ECO:0000256" key="2">
    <source>
        <dbReference type="ARBA" id="ARBA00022786"/>
    </source>
</evidence>
<dbReference type="PANTHER" id="PTHR24068">
    <property type="entry name" value="UBIQUITIN-CONJUGATING ENZYME E2"/>
    <property type="match status" value="1"/>
</dbReference>
<feature type="active site" description="Glycyl thioester intermediate" evidence="3">
    <location>
        <position position="95"/>
    </location>
</feature>
<protein>
    <submittedName>
        <fullName evidence="6">Ubiquitin-conjugating enzyme E2 37</fullName>
    </submittedName>
</protein>
<reference evidence="6" key="1">
    <citation type="submission" date="2020-06" db="EMBL/GenBank/DDBJ databases">
        <authorList>
            <person name="Li T."/>
            <person name="Hu X."/>
            <person name="Zhang T."/>
            <person name="Song X."/>
            <person name="Zhang H."/>
            <person name="Dai N."/>
            <person name="Sheng W."/>
            <person name="Hou X."/>
            <person name="Wei L."/>
        </authorList>
    </citation>
    <scope>NUCLEOTIDE SEQUENCE</scope>
    <source>
        <strain evidence="6">KEN8</strain>
        <tissue evidence="6">Leaf</tissue>
    </source>
</reference>
<dbReference type="InterPro" id="IPR000608">
    <property type="entry name" value="UBC"/>
</dbReference>
<accession>A0AAW2NUF0</accession>
<dbReference type="Pfam" id="PF00179">
    <property type="entry name" value="UQ_con"/>
    <property type="match status" value="1"/>
</dbReference>
<evidence type="ECO:0000313" key="6">
    <source>
        <dbReference type="EMBL" id="KAL0346587.1"/>
    </source>
</evidence>
<feature type="compositionally biased region" description="Basic and acidic residues" evidence="4">
    <location>
        <begin position="360"/>
        <end position="375"/>
    </location>
</feature>
<dbReference type="SMART" id="SM00212">
    <property type="entry name" value="UBCc"/>
    <property type="match status" value="1"/>
</dbReference>
<feature type="compositionally biased region" description="Low complexity" evidence="4">
    <location>
        <begin position="414"/>
        <end position="423"/>
    </location>
</feature>
<dbReference type="SUPFAM" id="SSF54495">
    <property type="entry name" value="UBC-like"/>
    <property type="match status" value="1"/>
</dbReference>
<dbReference type="CDD" id="cd23805">
    <property type="entry name" value="UBCc_UBE2T"/>
    <property type="match status" value="1"/>
</dbReference>